<gene>
    <name evidence="2" type="ORF">ACFOFO_03990</name>
</gene>
<reference evidence="3" key="1">
    <citation type="journal article" date="2019" name="Int. J. Syst. Evol. Microbiol.">
        <title>The Global Catalogue of Microorganisms (GCM) 10K type strain sequencing project: providing services to taxonomists for standard genome sequencing and annotation.</title>
        <authorList>
            <consortium name="The Broad Institute Genomics Platform"/>
            <consortium name="The Broad Institute Genome Sequencing Center for Infectious Disease"/>
            <person name="Wu L."/>
            <person name="Ma J."/>
        </authorList>
    </citation>
    <scope>NUCLEOTIDE SEQUENCE [LARGE SCALE GENOMIC DNA]</scope>
    <source>
        <strain evidence="3">KCTC 42986</strain>
    </source>
</reference>
<protein>
    <submittedName>
        <fullName evidence="2">TIGR02594 family protein</fullName>
    </submittedName>
</protein>
<dbReference type="Proteomes" id="UP001595530">
    <property type="component" value="Unassembled WGS sequence"/>
</dbReference>
<proteinExistence type="predicted"/>
<dbReference type="RefSeq" id="WP_390326472.1">
    <property type="nucleotide sequence ID" value="NZ_JBHRTP010000008.1"/>
</dbReference>
<dbReference type="InterPro" id="IPR038765">
    <property type="entry name" value="Papain-like_cys_pep_sf"/>
</dbReference>
<accession>A0ABV7F0B0</accession>
<sequence>MTDIRTMHDDPIWMPVALAETGVSQYPAGLSNPRITAYHDGTNIRGYDDKASWCSSFVNWCLAQAGIAGTGSALARSWLEYGQPLSAPISGCIVVLQRDEPDSWKGHVGFFLRADREHVYLLGGNQLGQVREHSYPLAHVLGYRWPSPNR</sequence>
<dbReference type="InterPro" id="IPR007921">
    <property type="entry name" value="CHAP_dom"/>
</dbReference>
<dbReference type="InterPro" id="IPR013423">
    <property type="entry name" value="CHP02594"/>
</dbReference>
<dbReference type="EMBL" id="JBHRTP010000008">
    <property type="protein sequence ID" value="MFC3107131.1"/>
    <property type="molecule type" value="Genomic_DNA"/>
</dbReference>
<organism evidence="2 3">
    <name type="scientific">Undibacterium arcticum</name>
    <dbReference type="NCBI Taxonomy" id="1762892"/>
    <lineage>
        <taxon>Bacteria</taxon>
        <taxon>Pseudomonadati</taxon>
        <taxon>Pseudomonadota</taxon>
        <taxon>Betaproteobacteria</taxon>
        <taxon>Burkholderiales</taxon>
        <taxon>Oxalobacteraceae</taxon>
        <taxon>Undibacterium</taxon>
    </lineage>
</organism>
<dbReference type="Pfam" id="PF05257">
    <property type="entry name" value="CHAP"/>
    <property type="match status" value="1"/>
</dbReference>
<keyword evidence="3" id="KW-1185">Reference proteome</keyword>
<evidence type="ECO:0000259" key="1">
    <source>
        <dbReference type="Pfam" id="PF05257"/>
    </source>
</evidence>
<dbReference type="SUPFAM" id="SSF54001">
    <property type="entry name" value="Cysteine proteinases"/>
    <property type="match status" value="1"/>
</dbReference>
<name>A0ABV7F0B0_9BURK</name>
<evidence type="ECO:0000313" key="3">
    <source>
        <dbReference type="Proteomes" id="UP001595530"/>
    </source>
</evidence>
<feature type="domain" description="Peptidase C51" evidence="1">
    <location>
        <begin position="47"/>
        <end position="125"/>
    </location>
</feature>
<dbReference type="NCBIfam" id="TIGR02594">
    <property type="entry name" value="TIGR02594 family protein"/>
    <property type="match status" value="1"/>
</dbReference>
<comment type="caution">
    <text evidence="2">The sequence shown here is derived from an EMBL/GenBank/DDBJ whole genome shotgun (WGS) entry which is preliminary data.</text>
</comment>
<evidence type="ECO:0000313" key="2">
    <source>
        <dbReference type="EMBL" id="MFC3107131.1"/>
    </source>
</evidence>